<proteinExistence type="predicted"/>
<accession>A0A5E4Q439</accession>
<dbReference type="AlphaFoldDB" id="A0A5E4Q439"/>
<evidence type="ECO:0000313" key="2">
    <source>
        <dbReference type="Proteomes" id="UP000324832"/>
    </source>
</evidence>
<evidence type="ECO:0008006" key="3">
    <source>
        <dbReference type="Google" id="ProtNLM"/>
    </source>
</evidence>
<dbReference type="Proteomes" id="UP000324832">
    <property type="component" value="Unassembled WGS sequence"/>
</dbReference>
<protein>
    <recommendedName>
        <fullName evidence="3">Endonuclease/exonuclease/phosphatase domain-containing protein</fullName>
    </recommendedName>
</protein>
<organism evidence="1 2">
    <name type="scientific">Leptidea sinapis</name>
    <dbReference type="NCBI Taxonomy" id="189913"/>
    <lineage>
        <taxon>Eukaryota</taxon>
        <taxon>Metazoa</taxon>
        <taxon>Ecdysozoa</taxon>
        <taxon>Arthropoda</taxon>
        <taxon>Hexapoda</taxon>
        <taxon>Insecta</taxon>
        <taxon>Pterygota</taxon>
        <taxon>Neoptera</taxon>
        <taxon>Endopterygota</taxon>
        <taxon>Lepidoptera</taxon>
        <taxon>Glossata</taxon>
        <taxon>Ditrysia</taxon>
        <taxon>Papilionoidea</taxon>
        <taxon>Pieridae</taxon>
        <taxon>Dismorphiinae</taxon>
        <taxon>Leptidea</taxon>
    </lineage>
</organism>
<sequence>MKNENERNRFHQGNNNFTNIRTWFPDVNIAESLLITADMIGNQKQPTVKELSRGYPEIVRSFLIIILIHPYYPPSVTDNSETLIDIILTDTPSKCQKVDIIHNRDLSDHTMVWTYFNIKKPRFNKTFKFKRYLHNMDLTLFKSNLNH</sequence>
<keyword evidence="2" id="KW-1185">Reference proteome</keyword>
<dbReference type="EMBL" id="FZQP02001493">
    <property type="protein sequence ID" value="VVC93015.1"/>
    <property type="molecule type" value="Genomic_DNA"/>
</dbReference>
<name>A0A5E4Q439_9NEOP</name>
<reference evidence="1 2" key="1">
    <citation type="submission" date="2017-07" db="EMBL/GenBank/DDBJ databases">
        <authorList>
            <person name="Talla V."/>
            <person name="Backstrom N."/>
        </authorList>
    </citation>
    <scope>NUCLEOTIDE SEQUENCE [LARGE SCALE GENOMIC DNA]</scope>
</reference>
<evidence type="ECO:0000313" key="1">
    <source>
        <dbReference type="EMBL" id="VVC93015.1"/>
    </source>
</evidence>
<gene>
    <name evidence="1" type="ORF">LSINAPIS_LOCUS5299</name>
</gene>